<dbReference type="EMBL" id="ATHL01000056">
    <property type="protein sequence ID" value="EQB17405.1"/>
    <property type="molecule type" value="Genomic_DNA"/>
</dbReference>
<dbReference type="eggNOG" id="COG5504">
    <property type="taxonomic scope" value="Bacteria"/>
</dbReference>
<evidence type="ECO:0000313" key="4">
    <source>
        <dbReference type="Proteomes" id="UP000015527"/>
    </source>
</evidence>
<evidence type="ECO:0000313" key="3">
    <source>
        <dbReference type="EMBL" id="EQB17405.1"/>
    </source>
</evidence>
<evidence type="ECO:0000259" key="2">
    <source>
        <dbReference type="Pfam" id="PF10026"/>
    </source>
</evidence>
<protein>
    <recommendedName>
        <fullName evidence="2">DUF2268 domain-containing protein</fullName>
    </recommendedName>
</protein>
<dbReference type="OrthoDB" id="6402335at2"/>
<evidence type="ECO:0000256" key="1">
    <source>
        <dbReference type="SAM" id="SignalP"/>
    </source>
</evidence>
<feature type="domain" description="DUF2268" evidence="2">
    <location>
        <begin position="166"/>
        <end position="287"/>
    </location>
</feature>
<reference evidence="3 4" key="1">
    <citation type="journal article" date="2013" name="Genome Announc.">
        <title>Genome Sequence of Novosphingobium lindaniclasticum LE124T, Isolated from a Hexachlorocyclohexane Dumpsite.</title>
        <authorList>
            <person name="Saxena A."/>
            <person name="Nayyar N."/>
            <person name="Sangwan N."/>
            <person name="Kumari R."/>
            <person name="Khurana J.P."/>
            <person name="Lal R."/>
        </authorList>
    </citation>
    <scope>NUCLEOTIDE SEQUENCE [LARGE SCALE GENOMIC DNA]</scope>
    <source>
        <strain evidence="3 4">LE124</strain>
    </source>
</reference>
<dbReference type="AlphaFoldDB" id="T0IZV0"/>
<dbReference type="InterPro" id="IPR018728">
    <property type="entry name" value="DUF2268"/>
</dbReference>
<keyword evidence="4" id="KW-1185">Reference proteome</keyword>
<dbReference type="PATRIC" id="fig|1096930.3.peg.1665"/>
<comment type="caution">
    <text evidence="3">The sequence shown here is derived from an EMBL/GenBank/DDBJ whole genome shotgun (WGS) entry which is preliminary data.</text>
</comment>
<feature type="chain" id="PRO_5004577699" description="DUF2268 domain-containing protein" evidence="1">
    <location>
        <begin position="22"/>
        <end position="311"/>
    </location>
</feature>
<proteinExistence type="predicted"/>
<dbReference type="Pfam" id="PF10026">
    <property type="entry name" value="DUF2268"/>
    <property type="match status" value="1"/>
</dbReference>
<dbReference type="Proteomes" id="UP000015527">
    <property type="component" value="Unassembled WGS sequence"/>
</dbReference>
<feature type="signal peptide" evidence="1">
    <location>
        <begin position="1"/>
        <end position="21"/>
    </location>
</feature>
<accession>T0IZV0</accession>
<organism evidence="3 4">
    <name type="scientific">Novosphingobium lindaniclasticum LE124</name>
    <dbReference type="NCBI Taxonomy" id="1096930"/>
    <lineage>
        <taxon>Bacteria</taxon>
        <taxon>Pseudomonadati</taxon>
        <taxon>Pseudomonadota</taxon>
        <taxon>Alphaproteobacteria</taxon>
        <taxon>Sphingomonadales</taxon>
        <taxon>Sphingomonadaceae</taxon>
        <taxon>Novosphingobium</taxon>
    </lineage>
</organism>
<sequence>MGRAVAAAAALGLGLSPPVLAAAAQPEVPVEVRIEDVDRFYAIYDAAKGKPSAETLQRDYIEHGSEGVRQFLPHRILSGQALAAQVAAHPEVYERARACLKVLPKVKARLQAAFAELAKLLPEARFPPATILIGRDNSGGTTAASGVLIGLEVTCRSNWLQADLSDRLLHLVAHEYGHVQQPATLDDETVPTTVLRQSLIEGVAELIAELISGDITNAHLRKWTLGKQAEIDERFLAQAESSDLSGWLYNGAGTPANPGDLGYWQGYRIALAYYRKAPDKAAALTALLKLDSPKAILADSGWAPARPLDER</sequence>
<gene>
    <name evidence="3" type="ORF">L284_08410</name>
</gene>
<dbReference type="RefSeq" id="WP_021233585.1">
    <property type="nucleotide sequence ID" value="NZ_ATHL01000056.1"/>
</dbReference>
<keyword evidence="1" id="KW-0732">Signal</keyword>
<name>T0IZV0_9SPHN</name>